<dbReference type="OrthoDB" id="1737003at2"/>
<sequence>MNRLYEFLTNAGVSPAKYLYENECFYALLDLKLQNEFALYAKRDLRANSLVIRERYKLIQDVFEVIKDMDYAVIKGAVLSQSAYGNIAYRKSGDVDLFVSPKDISEFKIRLKSLGFIQGYINGGIVKALSRQEIIFHSTLTHQLAPFCRQEFGLFNKAVEIDINFNIMWGESDINMGIDRFKDGIIKEKILGNPIKKLCPIYEFIVLCLHHYKDLNSIYLLYTRGFQVKHLSDIYYYLMNHIDITPKKLFDVTQKYNVGAYVYNCIAYAFCLFDDDYLIPFLKILSNDYAQYLFQSFGLNELERQQWRIPFEKRIVSTELHKSLCEVLSAEDLKKIETNTLMMHSF</sequence>
<name>A0A3E3JYT9_9FIRM</name>
<protein>
    <recommendedName>
        <fullName evidence="3">Nucleotidyltransferase family protein</fullName>
    </recommendedName>
</protein>
<gene>
    <name evidence="1" type="ORF">DW016_14825</name>
</gene>
<dbReference type="EMBL" id="QVLX01000013">
    <property type="protein sequence ID" value="RGE84615.1"/>
    <property type="molecule type" value="Genomic_DNA"/>
</dbReference>
<dbReference type="GeneID" id="97194573"/>
<dbReference type="InterPro" id="IPR039498">
    <property type="entry name" value="NTP_transf_5"/>
</dbReference>
<comment type="caution">
    <text evidence="1">The sequence shown here is derived from an EMBL/GenBank/DDBJ whole genome shotgun (WGS) entry which is preliminary data.</text>
</comment>
<dbReference type="RefSeq" id="WP_024734112.1">
    <property type="nucleotide sequence ID" value="NZ_CP094681.1"/>
</dbReference>
<proteinExistence type="predicted"/>
<dbReference type="Proteomes" id="UP000261080">
    <property type="component" value="Unassembled WGS sequence"/>
</dbReference>
<organism evidence="1 2">
    <name type="scientific">Sellimonas intestinalis</name>
    <dbReference type="NCBI Taxonomy" id="1653434"/>
    <lineage>
        <taxon>Bacteria</taxon>
        <taxon>Bacillati</taxon>
        <taxon>Bacillota</taxon>
        <taxon>Clostridia</taxon>
        <taxon>Lachnospirales</taxon>
        <taxon>Lachnospiraceae</taxon>
        <taxon>Sellimonas</taxon>
    </lineage>
</organism>
<keyword evidence="2" id="KW-1185">Reference proteome</keyword>
<evidence type="ECO:0000313" key="2">
    <source>
        <dbReference type="Proteomes" id="UP000261080"/>
    </source>
</evidence>
<accession>A0A3E3JYT9</accession>
<dbReference type="AlphaFoldDB" id="A0A3E3JYT9"/>
<evidence type="ECO:0008006" key="3">
    <source>
        <dbReference type="Google" id="ProtNLM"/>
    </source>
</evidence>
<reference evidence="1 2" key="1">
    <citation type="submission" date="2018-08" db="EMBL/GenBank/DDBJ databases">
        <title>A genome reference for cultivated species of the human gut microbiota.</title>
        <authorList>
            <person name="Zou Y."/>
            <person name="Xue W."/>
            <person name="Luo G."/>
        </authorList>
    </citation>
    <scope>NUCLEOTIDE SEQUENCE [LARGE SCALE GENOMIC DNA]</scope>
    <source>
        <strain evidence="1 2">AF37-2AT</strain>
    </source>
</reference>
<dbReference type="Pfam" id="PF14907">
    <property type="entry name" value="NTP_transf_5"/>
    <property type="match status" value="1"/>
</dbReference>
<evidence type="ECO:0000313" key="1">
    <source>
        <dbReference type="EMBL" id="RGE84615.1"/>
    </source>
</evidence>